<sequence length="420" mass="47087">MKVLLVNSFDRSGGAAVACNRLLQALHKEGVDVKLLAQEQTKPDPLVVPVGEAGKANKTAFGRFLLDRLEVYFQEKDKSARFAFSPAHIGTDISKHPAVLEADIIHLHWVYFGFLSIESLRKLLQLGKPIVWTLHDMWPFTGGCHYSGECTHYLTHCHACPFLKRPSAKDLSYKVFAQKIELFQRGQVHFVGCSQWLADTARESALLKNFPITAIPNPINTEKYAAKNKIAARRQTKLPEGKELILFGAMNTKDSRKGFAYLKDALQLLKGTFPKTADDVELVIFGKSDPDMLAELPFPVNNRGRIDNESELVYLYNACDVTVLPSVQDNLPNTVMESMACATPVVAFNTSGLPEMVDHGRNGYLAQHRSADDLAQGIYQILYQSNTQRLQEQARQKVLDNYSETKVAGQYIDVYKRLLK</sequence>
<dbReference type="EMBL" id="CADCTQ010000023">
    <property type="protein sequence ID" value="CAA9217114.1"/>
    <property type="molecule type" value="Genomic_DNA"/>
</dbReference>
<dbReference type="AlphaFoldDB" id="A0A6J4HAV1"/>
<dbReference type="Gene3D" id="3.40.50.2000">
    <property type="entry name" value="Glycogen Phosphorylase B"/>
    <property type="match status" value="2"/>
</dbReference>
<dbReference type="SUPFAM" id="SSF53756">
    <property type="entry name" value="UDP-Glycosyltransferase/glycogen phosphorylase"/>
    <property type="match status" value="1"/>
</dbReference>
<reference evidence="2" key="1">
    <citation type="submission" date="2020-02" db="EMBL/GenBank/DDBJ databases">
        <authorList>
            <person name="Meier V. D."/>
        </authorList>
    </citation>
    <scope>NUCLEOTIDE SEQUENCE</scope>
    <source>
        <strain evidence="2">AVDCRST_MAG56</strain>
    </source>
</reference>
<dbReference type="CDD" id="cd03825">
    <property type="entry name" value="GT4_WcaC-like"/>
    <property type="match status" value="1"/>
</dbReference>
<name>A0A6J4HAV1_9SPHI</name>
<dbReference type="InterPro" id="IPR028098">
    <property type="entry name" value="Glyco_trans_4-like_N"/>
</dbReference>
<proteinExistence type="predicted"/>
<evidence type="ECO:0000313" key="2">
    <source>
        <dbReference type="EMBL" id="CAA9217114.1"/>
    </source>
</evidence>
<feature type="domain" description="Glycosyltransferase subfamily 4-like N-terminal" evidence="1">
    <location>
        <begin position="13"/>
        <end position="223"/>
    </location>
</feature>
<accession>A0A6J4HAV1</accession>
<dbReference type="PANTHER" id="PTHR12526:SF637">
    <property type="entry name" value="GLYCOSYLTRANSFERASE EPSF-RELATED"/>
    <property type="match status" value="1"/>
</dbReference>
<keyword evidence="2" id="KW-0808">Transferase</keyword>
<organism evidence="2">
    <name type="scientific">uncultured Cytophagales bacterium</name>
    <dbReference type="NCBI Taxonomy" id="158755"/>
    <lineage>
        <taxon>Bacteria</taxon>
        <taxon>Pseudomonadati</taxon>
        <taxon>Bacteroidota</taxon>
        <taxon>Sphingobacteriia</taxon>
        <taxon>Sphingobacteriales</taxon>
        <taxon>environmental samples</taxon>
    </lineage>
</organism>
<dbReference type="PANTHER" id="PTHR12526">
    <property type="entry name" value="GLYCOSYLTRANSFERASE"/>
    <property type="match status" value="1"/>
</dbReference>
<dbReference type="Pfam" id="PF13692">
    <property type="entry name" value="Glyco_trans_1_4"/>
    <property type="match status" value="1"/>
</dbReference>
<dbReference type="Pfam" id="PF13439">
    <property type="entry name" value="Glyco_transf_4"/>
    <property type="match status" value="1"/>
</dbReference>
<gene>
    <name evidence="2" type="ORF">AVDCRST_MAG56-209</name>
</gene>
<protein>
    <submittedName>
        <fullName evidence="2">Glycosyl transferase, group 1 family protein</fullName>
    </submittedName>
</protein>
<dbReference type="GO" id="GO:0016757">
    <property type="term" value="F:glycosyltransferase activity"/>
    <property type="evidence" value="ECO:0007669"/>
    <property type="project" value="UniProtKB-ARBA"/>
</dbReference>
<evidence type="ECO:0000259" key="1">
    <source>
        <dbReference type="Pfam" id="PF13439"/>
    </source>
</evidence>